<organism evidence="1 2">
    <name type="scientific">Sphingomonas aerophila</name>
    <dbReference type="NCBI Taxonomy" id="1344948"/>
    <lineage>
        <taxon>Bacteria</taxon>
        <taxon>Pseudomonadati</taxon>
        <taxon>Pseudomonadota</taxon>
        <taxon>Alphaproteobacteria</taxon>
        <taxon>Sphingomonadales</taxon>
        <taxon>Sphingomonadaceae</taxon>
        <taxon>Sphingomonas</taxon>
    </lineage>
</organism>
<evidence type="ECO:0000313" key="2">
    <source>
        <dbReference type="Proteomes" id="UP000546200"/>
    </source>
</evidence>
<sequence length="115" mass="12139">MIALLLLAAAADDPALARAQARLAPEQPCSLNPSDPDVVTVCARRRADRFRVPYLTVTPGDPRHEAVLVERDRLLLRTNPVQELSPFLVGGGMAGATVKAGAGGVHAETLRPLAP</sequence>
<protein>
    <submittedName>
        <fullName evidence="1">Uncharacterized protein</fullName>
    </submittedName>
</protein>
<accession>A0A7W9BBQ7</accession>
<keyword evidence="2" id="KW-1185">Reference proteome</keyword>
<comment type="caution">
    <text evidence="1">The sequence shown here is derived from an EMBL/GenBank/DDBJ whole genome shotgun (WGS) entry which is preliminary data.</text>
</comment>
<proteinExistence type="predicted"/>
<dbReference type="EMBL" id="JACIJK010000003">
    <property type="protein sequence ID" value="MBB5714258.1"/>
    <property type="molecule type" value="Genomic_DNA"/>
</dbReference>
<dbReference type="RefSeq" id="WP_184055424.1">
    <property type="nucleotide sequence ID" value="NZ_JACIJK010000003.1"/>
</dbReference>
<evidence type="ECO:0000313" key="1">
    <source>
        <dbReference type="EMBL" id="MBB5714258.1"/>
    </source>
</evidence>
<dbReference type="Proteomes" id="UP000546200">
    <property type="component" value="Unassembled WGS sequence"/>
</dbReference>
<dbReference type="AlphaFoldDB" id="A0A7W9BBQ7"/>
<reference evidence="1 2" key="1">
    <citation type="submission" date="2020-08" db="EMBL/GenBank/DDBJ databases">
        <title>Genomic Encyclopedia of Type Strains, Phase IV (KMG-IV): sequencing the most valuable type-strain genomes for metagenomic binning, comparative biology and taxonomic classification.</title>
        <authorList>
            <person name="Goeker M."/>
        </authorList>
    </citation>
    <scope>NUCLEOTIDE SEQUENCE [LARGE SCALE GENOMIC DNA]</scope>
    <source>
        <strain evidence="1 2">DSM 100044</strain>
    </source>
</reference>
<gene>
    <name evidence="1" type="ORF">FHS94_001089</name>
</gene>
<name>A0A7W9BBQ7_9SPHN</name>